<dbReference type="AlphaFoldDB" id="A0A195BLP8"/>
<dbReference type="Proteomes" id="UP000078540">
    <property type="component" value="Unassembled WGS sequence"/>
</dbReference>
<sequence>MGSEGEEVPRGAELRKRVKRWVTREEDGKRKKHVKERGKQIARGRFARERAHARWKSEVEGGGYIAAASARAKRIGEDRTRWAARKRGRDIGSFSQNQPLSSRIVGGGGGGGGGGDGGGGGGGGGSGDGGGLNHPVHARRPRGRLDLGWPTSQLVAAIIDHRS</sequence>
<reference evidence="2 3" key="1">
    <citation type="submission" date="2015-09" db="EMBL/GenBank/DDBJ databases">
        <title>Atta colombica WGS genome.</title>
        <authorList>
            <person name="Nygaard S."/>
            <person name="Hu H."/>
            <person name="Boomsma J."/>
            <person name="Zhang G."/>
        </authorList>
    </citation>
    <scope>NUCLEOTIDE SEQUENCE [LARGE SCALE GENOMIC DNA]</scope>
    <source>
        <strain evidence="2">Treedump-2</strain>
        <tissue evidence="2">Whole body</tissue>
    </source>
</reference>
<proteinExistence type="predicted"/>
<keyword evidence="3" id="KW-1185">Reference proteome</keyword>
<feature type="region of interest" description="Disordered" evidence="1">
    <location>
        <begin position="85"/>
        <end position="147"/>
    </location>
</feature>
<dbReference type="EMBL" id="KQ976439">
    <property type="protein sequence ID" value="KYM86667.1"/>
    <property type="molecule type" value="Genomic_DNA"/>
</dbReference>
<feature type="compositionally biased region" description="Gly residues" evidence="1">
    <location>
        <begin position="105"/>
        <end position="132"/>
    </location>
</feature>
<feature type="region of interest" description="Disordered" evidence="1">
    <location>
        <begin position="24"/>
        <end position="48"/>
    </location>
</feature>
<name>A0A195BLP8_9HYME</name>
<evidence type="ECO:0000313" key="2">
    <source>
        <dbReference type="EMBL" id="KYM86667.1"/>
    </source>
</evidence>
<organism evidence="2 3">
    <name type="scientific">Atta colombica</name>
    <dbReference type="NCBI Taxonomy" id="520822"/>
    <lineage>
        <taxon>Eukaryota</taxon>
        <taxon>Metazoa</taxon>
        <taxon>Ecdysozoa</taxon>
        <taxon>Arthropoda</taxon>
        <taxon>Hexapoda</taxon>
        <taxon>Insecta</taxon>
        <taxon>Pterygota</taxon>
        <taxon>Neoptera</taxon>
        <taxon>Endopterygota</taxon>
        <taxon>Hymenoptera</taxon>
        <taxon>Apocrita</taxon>
        <taxon>Aculeata</taxon>
        <taxon>Formicoidea</taxon>
        <taxon>Formicidae</taxon>
        <taxon>Myrmicinae</taxon>
        <taxon>Atta</taxon>
    </lineage>
</organism>
<evidence type="ECO:0000256" key="1">
    <source>
        <dbReference type="SAM" id="MobiDB-lite"/>
    </source>
</evidence>
<protein>
    <submittedName>
        <fullName evidence="2">Uncharacterized protein</fullName>
    </submittedName>
</protein>
<accession>A0A195BLP8</accession>
<feature type="compositionally biased region" description="Basic residues" evidence="1">
    <location>
        <begin position="30"/>
        <end position="42"/>
    </location>
</feature>
<evidence type="ECO:0000313" key="3">
    <source>
        <dbReference type="Proteomes" id="UP000078540"/>
    </source>
</evidence>
<gene>
    <name evidence="2" type="ORF">ALC53_03817</name>
</gene>